<reference evidence="3 4" key="1">
    <citation type="submission" date="2018-03" db="EMBL/GenBank/DDBJ databases">
        <title>The draft genome of Mesorhizobium soli JCM 19897.</title>
        <authorList>
            <person name="Li L."/>
            <person name="Liu L."/>
            <person name="Liang L."/>
            <person name="Wang T."/>
            <person name="Zhang X."/>
        </authorList>
    </citation>
    <scope>NUCLEOTIDE SEQUENCE [LARGE SCALE GENOMIC DNA]</scope>
    <source>
        <strain evidence="3 4">JCM 19897</strain>
    </source>
</reference>
<comment type="similarity">
    <text evidence="1">Belongs to the AHA1 family.</text>
</comment>
<name>A0A2P7SD95_9HYPH</name>
<organism evidence="3 4">
    <name type="scientific">Pseudaminobacter soli</name>
    <name type="common">ex Li et al. 2025</name>
    <dbReference type="NCBI Taxonomy" id="1295366"/>
    <lineage>
        <taxon>Bacteria</taxon>
        <taxon>Pseudomonadati</taxon>
        <taxon>Pseudomonadota</taxon>
        <taxon>Alphaproteobacteria</taxon>
        <taxon>Hyphomicrobiales</taxon>
        <taxon>Phyllobacteriaceae</taxon>
        <taxon>Pseudaminobacter</taxon>
    </lineage>
</organism>
<dbReference type="Gene3D" id="3.30.530.20">
    <property type="match status" value="1"/>
</dbReference>
<sequence length="155" mass="17559">MTARHVTHATFTIERLYDASPEQVFRACSDPAIKRQWFAEGESWIVESYDLDFRVGGIEASQFKFRSGERMRYDALYQDIVPNQRIIAAYSMMIGDNRISASLATTELTPAGNGTKLVFTEQGAYLDGFDNVEQREAGTRELFESLARALERETA</sequence>
<accession>A0A2P7SD95</accession>
<evidence type="ECO:0000256" key="1">
    <source>
        <dbReference type="ARBA" id="ARBA00006817"/>
    </source>
</evidence>
<dbReference type="CDD" id="cd08900">
    <property type="entry name" value="SRPBCC_CalC_Aha1-like_7"/>
    <property type="match status" value="1"/>
</dbReference>
<evidence type="ECO:0000313" key="4">
    <source>
        <dbReference type="Proteomes" id="UP000240653"/>
    </source>
</evidence>
<evidence type="ECO:0000259" key="2">
    <source>
        <dbReference type="Pfam" id="PF08327"/>
    </source>
</evidence>
<dbReference type="InterPro" id="IPR023393">
    <property type="entry name" value="START-like_dom_sf"/>
</dbReference>
<dbReference type="AlphaFoldDB" id="A0A2P7SD95"/>
<dbReference type="SUPFAM" id="SSF55961">
    <property type="entry name" value="Bet v1-like"/>
    <property type="match status" value="1"/>
</dbReference>
<dbReference type="InterPro" id="IPR013538">
    <property type="entry name" value="ASHA1/2-like_C"/>
</dbReference>
<protein>
    <submittedName>
        <fullName evidence="3">Polyketide cyclase</fullName>
    </submittedName>
</protein>
<dbReference type="Pfam" id="PF08327">
    <property type="entry name" value="AHSA1"/>
    <property type="match status" value="1"/>
</dbReference>
<keyword evidence="4" id="KW-1185">Reference proteome</keyword>
<dbReference type="Proteomes" id="UP000240653">
    <property type="component" value="Unassembled WGS sequence"/>
</dbReference>
<feature type="domain" description="Activator of Hsp90 ATPase homologue 1/2-like C-terminal" evidence="2">
    <location>
        <begin position="18"/>
        <end position="151"/>
    </location>
</feature>
<proteinExistence type="inferred from homology"/>
<evidence type="ECO:0000313" key="3">
    <source>
        <dbReference type="EMBL" id="PSJ60325.1"/>
    </source>
</evidence>
<dbReference type="RefSeq" id="WP_106724661.1">
    <property type="nucleotide sequence ID" value="NZ_PXYL01000006.1"/>
</dbReference>
<dbReference type="OrthoDB" id="9803476at2"/>
<gene>
    <name evidence="3" type="ORF">C7I85_14325</name>
</gene>
<dbReference type="EMBL" id="PXYL01000006">
    <property type="protein sequence ID" value="PSJ60325.1"/>
    <property type="molecule type" value="Genomic_DNA"/>
</dbReference>
<comment type="caution">
    <text evidence="3">The sequence shown here is derived from an EMBL/GenBank/DDBJ whole genome shotgun (WGS) entry which is preliminary data.</text>
</comment>